<protein>
    <recommendedName>
        <fullName evidence="3">Fumarate hydratase class II</fullName>
        <shortName evidence="3">Fumarase C</shortName>
        <ecNumber evidence="3">4.2.1.2</ecNumber>
    </recommendedName>
    <alternativeName>
        <fullName evidence="3">Aerobic fumarase</fullName>
    </alternativeName>
    <alternativeName>
        <fullName evidence="3">Iron-independent fumarase</fullName>
    </alternativeName>
</protein>
<comment type="similarity">
    <text evidence="1 3">Belongs to the class-II fumarase/aspartase family. Fumarase subfamily.</text>
</comment>
<reference evidence="7 8" key="1">
    <citation type="submission" date="2020-01" db="EMBL/GenBank/DDBJ databases">
        <authorList>
            <person name="Sixt B."/>
            <person name="Schulz F."/>
            <person name="Kostanjsek R."/>
            <person name="Koestlbacher S."/>
            <person name="Collingro A."/>
            <person name="Toenshoff E."/>
            <person name="Horn M."/>
        </authorList>
    </citation>
    <scope>NUCLEOTIDE SEQUENCE [LARGE SCALE GENOMIC DNA]</scope>
    <source>
        <strain evidence="7 8">15C</strain>
    </source>
</reference>
<comment type="subcellular location">
    <subcellularLocation>
        <location evidence="3">Cytoplasm</location>
    </subcellularLocation>
</comment>
<comment type="function">
    <text evidence="3">Involved in the TCA cycle. Catalyzes the stereospecific interconversion of fumarate to L-malate.</text>
</comment>
<comment type="miscellaneous">
    <text evidence="3">There are 2 substrate-binding sites: the catalytic A site, and the non-catalytic B site that may play a role in the transfer of substrate or product between the active site and the solvent. Alternatively, the B site may bind allosteric effectors.</text>
</comment>
<dbReference type="InterPro" id="IPR005677">
    <property type="entry name" value="Fum_hydII"/>
</dbReference>
<dbReference type="InterPro" id="IPR024083">
    <property type="entry name" value="Fumarase/histidase_N"/>
</dbReference>
<dbReference type="Gene3D" id="1.10.275.10">
    <property type="entry name" value="Fumarase/aspartase (N-terminal domain)"/>
    <property type="match status" value="1"/>
</dbReference>
<dbReference type="GO" id="GO:0004333">
    <property type="term" value="F:fumarate hydratase activity"/>
    <property type="evidence" value="ECO:0007669"/>
    <property type="project" value="UniProtKB-EC"/>
</dbReference>
<feature type="active site" description="Proton donor/acceptor" evidence="3">
    <location>
        <position position="185"/>
    </location>
</feature>
<feature type="domain" description="Fumarate lyase N-terminal" evidence="5">
    <location>
        <begin position="9"/>
        <end position="339"/>
    </location>
</feature>
<evidence type="ECO:0000256" key="3">
    <source>
        <dbReference type="HAMAP-Rule" id="MF_00743"/>
    </source>
</evidence>
<dbReference type="RefSeq" id="WP_194845293.1">
    <property type="nucleotide sequence ID" value="NZ_CP075585.1"/>
</dbReference>
<dbReference type="InterPro" id="IPR000362">
    <property type="entry name" value="Fumarate_lyase_fam"/>
</dbReference>
<dbReference type="PANTHER" id="PTHR11444">
    <property type="entry name" value="ASPARTATEAMMONIA/ARGININOSUCCINATE/ADENYLOSUCCINATE LYASE"/>
    <property type="match status" value="1"/>
</dbReference>
<dbReference type="Pfam" id="PF10415">
    <property type="entry name" value="FumaraseC_C"/>
    <property type="match status" value="1"/>
</dbReference>
<feature type="binding site" description="in site B" evidence="3">
    <location>
        <begin position="126"/>
        <end position="129"/>
    </location>
    <ligand>
        <name>substrate</name>
    </ligand>
</feature>
<dbReference type="InterPro" id="IPR018951">
    <property type="entry name" value="Fumarase_C_C"/>
</dbReference>
<dbReference type="PROSITE" id="PS00163">
    <property type="entry name" value="FUMARATE_LYASES"/>
    <property type="match status" value="1"/>
</dbReference>
<dbReference type="PANTHER" id="PTHR11444:SF1">
    <property type="entry name" value="FUMARATE HYDRATASE, MITOCHONDRIAL"/>
    <property type="match status" value="1"/>
</dbReference>
<keyword evidence="3" id="KW-0816">Tricarboxylic acid cycle</keyword>
<comment type="pathway">
    <text evidence="3">Carbohydrate metabolism; tricarboxylic acid cycle; (S)-malate from fumarate: step 1/1.</text>
</comment>
<reference evidence="7 8" key="2">
    <citation type="submission" date="2021-05" db="EMBL/GenBank/DDBJ databases">
        <title>Ecology and evolution of chlamydial symbionts of arthropods.</title>
        <authorList>
            <person name="Halter T."/>
            <person name="Sixt B.S."/>
            <person name="Toenshoff E.R."/>
            <person name="Koestlbacher S."/>
            <person name="Schulz F."/>
            <person name="Kostanjsek R."/>
            <person name="Collingro A."/>
            <person name="Hendrickx F."/>
            <person name="Horn M."/>
        </authorList>
    </citation>
    <scope>NUCLEOTIDE SEQUENCE [LARGE SCALE GENOMIC DNA]</scope>
    <source>
        <strain evidence="7 8">15C</strain>
    </source>
</reference>
<dbReference type="InterPro" id="IPR008948">
    <property type="entry name" value="L-Aspartase-like"/>
</dbReference>
<accession>A0ABX8YZR4</accession>
<evidence type="ECO:0000256" key="4">
    <source>
        <dbReference type="SAM" id="MobiDB-lite"/>
    </source>
</evidence>
<dbReference type="Pfam" id="PF00206">
    <property type="entry name" value="Lyase_1"/>
    <property type="match status" value="1"/>
</dbReference>
<feature type="active site" evidence="3">
    <location>
        <position position="315"/>
    </location>
</feature>
<feature type="compositionally biased region" description="Basic and acidic residues" evidence="4">
    <location>
        <begin position="120"/>
        <end position="129"/>
    </location>
</feature>
<dbReference type="CDD" id="cd01362">
    <property type="entry name" value="Fumarase_classII"/>
    <property type="match status" value="1"/>
</dbReference>
<feature type="binding site" evidence="3">
    <location>
        <position position="316"/>
    </location>
    <ligand>
        <name>substrate</name>
    </ligand>
</feature>
<comment type="catalytic activity">
    <reaction evidence="3">
        <text>(S)-malate = fumarate + H2O</text>
        <dbReference type="Rhea" id="RHEA:12460"/>
        <dbReference type="ChEBI" id="CHEBI:15377"/>
        <dbReference type="ChEBI" id="CHEBI:15589"/>
        <dbReference type="ChEBI" id="CHEBI:29806"/>
        <dbReference type="EC" id="4.2.1.2"/>
    </reaction>
</comment>
<dbReference type="InterPro" id="IPR022761">
    <property type="entry name" value="Fumarate_lyase_N"/>
</dbReference>
<keyword evidence="8" id="KW-1185">Reference proteome</keyword>
<dbReference type="NCBIfam" id="NF008909">
    <property type="entry name" value="PRK12273.1"/>
    <property type="match status" value="1"/>
</dbReference>
<comment type="subunit">
    <text evidence="3">Homotetramer.</text>
</comment>
<dbReference type="InterPro" id="IPR020557">
    <property type="entry name" value="Fumarate_lyase_CS"/>
</dbReference>
<dbReference type="NCBIfam" id="TIGR00979">
    <property type="entry name" value="fumC_II"/>
    <property type="match status" value="1"/>
</dbReference>
<feature type="region of interest" description="Disordered" evidence="4">
    <location>
        <begin position="115"/>
        <end position="137"/>
    </location>
</feature>
<evidence type="ECO:0000313" key="8">
    <source>
        <dbReference type="Proteomes" id="UP000822862"/>
    </source>
</evidence>
<dbReference type="Proteomes" id="UP000822862">
    <property type="component" value="Chromosome"/>
</dbReference>
<dbReference type="Gene3D" id="1.10.40.30">
    <property type="entry name" value="Fumarase/aspartase (C-terminal domain)"/>
    <property type="match status" value="1"/>
</dbReference>
<dbReference type="EC" id="4.2.1.2" evidence="3"/>
<feature type="site" description="Important for catalytic activity" evidence="3">
    <location>
        <position position="328"/>
    </location>
</feature>
<feature type="binding site" evidence="3">
    <location>
        <begin position="321"/>
        <end position="323"/>
    </location>
    <ligand>
        <name>substrate</name>
    </ligand>
</feature>
<keyword evidence="3" id="KW-0963">Cytoplasm</keyword>
<dbReference type="PRINTS" id="PR00149">
    <property type="entry name" value="FUMRATELYASE"/>
</dbReference>
<proteinExistence type="inferred from homology"/>
<sequence>MRRERDSLGEVEVPEDCYWGAQTQRSLANFAIGTEKMPMPLIRAITIVKLATAKVNQKLGLLDSQKAKAIVSVCEEILKGDLDDQFPLVIWQTGSGTQTNMNVNEVIANRANVKLGGKKGSKDPVHPNDDVNQSQSSNDVFPSAMHIAAKLAICQNLLPSLQKFYRALEQKAKEFEKIIKVGRTHLMDAAPLSLGQEFSGYATQIKQGISTIENALNPLSELALGGSAVGTGLNTHPDYAKQVVEMISQQTQVVFVSAVNKFEALAANDAIVEMSGALKRLSCSLMKIANDIRWLGSGPRCGLSELILPENEPGSSIMPGKVNPTQCEAMTMVAVQVFGNDTAITFAGSQGNFELNVFKPVMIYNLLQSIQLLSDVVLNFQDKCLSGIRPNRARIAYYLENSLMLATALNPVIGYDRAAQVVSKAYRENISLKEAAMQLEFLTEAQFDAAINPSKMV</sequence>
<keyword evidence="2 3" id="KW-0456">Lyase</keyword>
<dbReference type="Gene3D" id="1.20.200.10">
    <property type="entry name" value="Fumarase/aspartase (Central domain)"/>
    <property type="match status" value="1"/>
</dbReference>
<name>A0ABX8YZR4_9BACT</name>
<evidence type="ECO:0000256" key="1">
    <source>
        <dbReference type="ARBA" id="ARBA00009084"/>
    </source>
</evidence>
<evidence type="ECO:0000313" key="7">
    <source>
        <dbReference type="EMBL" id="QZA58603.1"/>
    </source>
</evidence>
<feature type="binding site" evidence="3">
    <location>
        <position position="184"/>
    </location>
    <ligand>
        <name>substrate</name>
    </ligand>
</feature>
<evidence type="ECO:0000259" key="5">
    <source>
        <dbReference type="Pfam" id="PF00206"/>
    </source>
</evidence>
<dbReference type="HAMAP" id="MF_00743">
    <property type="entry name" value="FumaraseC"/>
    <property type="match status" value="1"/>
</dbReference>
<gene>
    <name evidence="3" type="primary">fumC</name>
    <name evidence="7" type="ORF">RHAB15C_0000479</name>
</gene>
<feature type="binding site" evidence="3">
    <location>
        <begin position="95"/>
        <end position="97"/>
    </location>
    <ligand>
        <name>substrate</name>
    </ligand>
</feature>
<organism evidence="7 8">
    <name type="scientific">Candidatus Rhabdochlamydia porcellionis</name>
    <dbReference type="NCBI Taxonomy" id="225148"/>
    <lineage>
        <taxon>Bacteria</taxon>
        <taxon>Pseudomonadati</taxon>
        <taxon>Chlamydiota</taxon>
        <taxon>Chlamydiia</taxon>
        <taxon>Parachlamydiales</taxon>
        <taxon>Candidatus Rhabdochlamydiaceae</taxon>
        <taxon>Candidatus Rhabdochlamydia</taxon>
    </lineage>
</organism>
<feature type="domain" description="Fumarase C C-terminal" evidence="6">
    <location>
        <begin position="405"/>
        <end position="457"/>
    </location>
</feature>
<dbReference type="SUPFAM" id="SSF48557">
    <property type="entry name" value="L-aspartase-like"/>
    <property type="match status" value="1"/>
</dbReference>
<evidence type="ECO:0000256" key="2">
    <source>
        <dbReference type="ARBA" id="ARBA00023239"/>
    </source>
</evidence>
<feature type="binding site" evidence="3">
    <location>
        <begin position="136"/>
        <end position="138"/>
    </location>
    <ligand>
        <name>substrate</name>
    </ligand>
</feature>
<evidence type="ECO:0000259" key="6">
    <source>
        <dbReference type="Pfam" id="PF10415"/>
    </source>
</evidence>
<dbReference type="EMBL" id="CP075585">
    <property type="protein sequence ID" value="QZA58603.1"/>
    <property type="molecule type" value="Genomic_DNA"/>
</dbReference>